<organism evidence="3">
    <name type="scientific">Helicobacter hepaticus</name>
    <dbReference type="NCBI Taxonomy" id="32025"/>
    <lineage>
        <taxon>Bacteria</taxon>
        <taxon>Pseudomonadati</taxon>
        <taxon>Campylobacterota</taxon>
        <taxon>Epsilonproteobacteria</taxon>
        <taxon>Campylobacterales</taxon>
        <taxon>Helicobacteraceae</taxon>
        <taxon>Helicobacter</taxon>
    </lineage>
</organism>
<dbReference type="RefSeq" id="WP_041308970.1">
    <property type="nucleotide sequence ID" value="NZ_CBCRTK010000001.1"/>
</dbReference>
<dbReference type="PANTHER" id="PTHR33643">
    <property type="entry name" value="UREASE ACCESSORY PROTEIN D"/>
    <property type="match status" value="1"/>
</dbReference>
<evidence type="ECO:0000256" key="1">
    <source>
        <dbReference type="ARBA" id="ARBA00007177"/>
    </source>
</evidence>
<gene>
    <name evidence="3" type="primary">ureH</name>
</gene>
<evidence type="ECO:0000313" key="3">
    <source>
        <dbReference type="EMBL" id="AAK69204.1"/>
    </source>
</evidence>
<keyword evidence="2" id="KW-0143">Chaperone</keyword>
<accession>Q93PI9</accession>
<dbReference type="GO" id="GO:0016151">
    <property type="term" value="F:nickel cation binding"/>
    <property type="evidence" value="ECO:0007669"/>
    <property type="project" value="InterPro"/>
</dbReference>
<dbReference type="HAMAP" id="MF_01384">
    <property type="entry name" value="UreD"/>
    <property type="match status" value="1"/>
</dbReference>
<name>Q93PI9_HELHT</name>
<dbReference type="InterPro" id="IPR002669">
    <property type="entry name" value="UreD"/>
</dbReference>
<protein>
    <submittedName>
        <fullName evidence="3">Urease accessory protein UreH</fullName>
    </submittedName>
</protein>
<dbReference type="OMA" id="PFKLMAP"/>
<dbReference type="PANTHER" id="PTHR33643:SF1">
    <property type="entry name" value="UREASE ACCESSORY PROTEIN D"/>
    <property type="match status" value="1"/>
</dbReference>
<sequence>MSSFAQKSILKLKTKRGLNGKNIIEEMFFTPPLKIISPLEDEDIAEIMLISVSAGLLKDDCQDIQIHIGKESKIRLISQSYEKIHDTQDGYASKHTQITIEENAFLDYAPLPILPFKDSSFKNTTDIYLSKNARLHYSEIICAGRVAMGEIFDFSELSSRLRIYKENHLVFFENMNLKPAQMAMQNICLFDKYTHALSMVIFDDLIEVQALEQKIKNSSLNVGISTNNGGIIIKALDNQSERLLQFKKDLAL</sequence>
<dbReference type="SMR" id="Q93PI9"/>
<comment type="similarity">
    <text evidence="1">Belongs to the UreD family.</text>
</comment>
<reference evidence="3" key="1">
    <citation type="journal article" date="2001" name="Infect. Immun.">
        <title>Cloning, expression, and catalytic activity of Helicobacter hepaticus urease.</title>
        <authorList>
            <person name="Beckwith C.S."/>
            <person name="McGee D.J."/>
            <person name="Mobley H.L.T."/>
            <person name="Riley L.K."/>
        </authorList>
    </citation>
    <scope>NUCLEOTIDE SEQUENCE</scope>
</reference>
<dbReference type="AlphaFoldDB" id="Q93PI9"/>
<dbReference type="EMBL" id="AF332656">
    <property type="protein sequence ID" value="AAK69204.1"/>
    <property type="molecule type" value="Genomic_DNA"/>
</dbReference>
<proteinExistence type="inferred from homology"/>
<dbReference type="Pfam" id="PF01774">
    <property type="entry name" value="UreD"/>
    <property type="match status" value="1"/>
</dbReference>
<evidence type="ECO:0000256" key="2">
    <source>
        <dbReference type="ARBA" id="ARBA00023186"/>
    </source>
</evidence>